<dbReference type="Pfam" id="PF13520">
    <property type="entry name" value="AA_permease_2"/>
    <property type="match status" value="1"/>
</dbReference>
<protein>
    <submittedName>
        <fullName evidence="7">Amino acid permease</fullName>
    </submittedName>
</protein>
<feature type="transmembrane region" description="Helical" evidence="6">
    <location>
        <begin position="28"/>
        <end position="48"/>
    </location>
</feature>
<sequence length="467" mass="48892">MSFLTRRKSIESITTMNETQRLHRTLSWWHLIALGVGAIVGTGIYTLIGVGAERAGPAVLIAFIIAGLVCICAALAYAELATLMPVSGSAYTYSYAVIGEGVAWVIGWSLVLEYSVVCAAVAVGWSGYAVGFLQSAGIDIPHALVAGPHAGGIINLPAIFIVAGVAGMLLVGTRESATLNIILVILKLAALAAFIALALPAFDAGNFKPFMPYGFAAHEVDGQVRGVMAAAAIIFFAFYGFDAVSTAAEETKNPGRDLTIGIIGSMVVCTLVYIGVAAAAIGAMPFLDFSSSGEPLAHVLRTLDHPGVATFIGAVAVVALPTVILAFMFGQSRIFFVMARDRMLPERLGKLNKRGTPVAVTVGTALVVSAIAGFFPLSEIAELANAGTLAAFVAVGLCLIILRVRKPDLPRVFRAPMPWLVGSIAIGGCIYLFISLPGVTQFRFLIWNLIGAAIYLAYGARKSRLAG</sequence>
<evidence type="ECO:0000256" key="5">
    <source>
        <dbReference type="ARBA" id="ARBA00023136"/>
    </source>
</evidence>
<dbReference type="PANTHER" id="PTHR43243">
    <property type="entry name" value="INNER MEMBRANE TRANSPORTER YGJI-RELATED"/>
    <property type="match status" value="1"/>
</dbReference>
<dbReference type="PANTHER" id="PTHR43243:SF4">
    <property type="entry name" value="CATIONIC AMINO ACID TRANSPORTER 4"/>
    <property type="match status" value="1"/>
</dbReference>
<dbReference type="GO" id="GO:0016020">
    <property type="term" value="C:membrane"/>
    <property type="evidence" value="ECO:0007669"/>
    <property type="project" value="UniProtKB-SubCell"/>
</dbReference>
<evidence type="ECO:0000256" key="1">
    <source>
        <dbReference type="ARBA" id="ARBA00004141"/>
    </source>
</evidence>
<evidence type="ECO:0000256" key="2">
    <source>
        <dbReference type="ARBA" id="ARBA00022448"/>
    </source>
</evidence>
<feature type="transmembrane region" description="Helical" evidence="6">
    <location>
        <begin position="179"/>
        <end position="202"/>
    </location>
</feature>
<dbReference type="EMBL" id="NISJ01000002">
    <property type="protein sequence ID" value="OWR00341.1"/>
    <property type="molecule type" value="Genomic_DNA"/>
</dbReference>
<feature type="transmembrane region" description="Helical" evidence="6">
    <location>
        <begin position="440"/>
        <end position="458"/>
    </location>
</feature>
<dbReference type="AlphaFoldDB" id="A0A246K450"/>
<gene>
    <name evidence="7" type="ORF">CDQ91_06210</name>
</gene>
<proteinExistence type="predicted"/>
<comment type="caution">
    <text evidence="7">The sequence shown here is derived from an EMBL/GenBank/DDBJ whole genome shotgun (WGS) entry which is preliminary data.</text>
</comment>
<keyword evidence="4 6" id="KW-1133">Transmembrane helix</keyword>
<organism evidence="7 8">
    <name type="scientific">Sphingopyxis witflariensis</name>
    <dbReference type="NCBI Taxonomy" id="173675"/>
    <lineage>
        <taxon>Bacteria</taxon>
        <taxon>Pseudomonadati</taxon>
        <taxon>Pseudomonadota</taxon>
        <taxon>Alphaproteobacteria</taxon>
        <taxon>Sphingomonadales</taxon>
        <taxon>Sphingomonadaceae</taxon>
        <taxon>Sphingopyxis</taxon>
    </lineage>
</organism>
<feature type="transmembrane region" description="Helical" evidence="6">
    <location>
        <begin position="55"/>
        <end position="78"/>
    </location>
</feature>
<keyword evidence="2" id="KW-0813">Transport</keyword>
<feature type="transmembrane region" description="Helical" evidence="6">
    <location>
        <begin position="357"/>
        <end position="377"/>
    </location>
</feature>
<keyword evidence="8" id="KW-1185">Reference proteome</keyword>
<feature type="transmembrane region" description="Helical" evidence="6">
    <location>
        <begin position="416"/>
        <end position="434"/>
    </location>
</feature>
<feature type="transmembrane region" description="Helical" evidence="6">
    <location>
        <begin position="262"/>
        <end position="287"/>
    </location>
</feature>
<evidence type="ECO:0000256" key="3">
    <source>
        <dbReference type="ARBA" id="ARBA00022692"/>
    </source>
</evidence>
<reference evidence="7 8" key="1">
    <citation type="journal article" date="2002" name="Int. J. Syst. Evol. Microbiol.">
        <title>Sphingopyxis witflariensis sp. nov., isolated from activated sludge.</title>
        <authorList>
            <person name="Kampfer P."/>
            <person name="Witzenberger R."/>
            <person name="Denner E.B."/>
            <person name="Busse H.J."/>
            <person name="Neef A."/>
        </authorList>
    </citation>
    <scope>NUCLEOTIDE SEQUENCE [LARGE SCALE GENOMIC DNA]</scope>
    <source>
        <strain evidence="7 8">DSM 14551</strain>
    </source>
</reference>
<dbReference type="OrthoDB" id="9804700at2"/>
<feature type="transmembrane region" description="Helical" evidence="6">
    <location>
        <begin position="383"/>
        <end position="404"/>
    </location>
</feature>
<dbReference type="Proteomes" id="UP000197097">
    <property type="component" value="Unassembled WGS sequence"/>
</dbReference>
<dbReference type="RefSeq" id="WP_088471832.1">
    <property type="nucleotide sequence ID" value="NZ_NISJ01000002.1"/>
</dbReference>
<dbReference type="Gene3D" id="1.20.1740.10">
    <property type="entry name" value="Amino acid/polyamine transporter I"/>
    <property type="match status" value="1"/>
</dbReference>
<keyword evidence="3 6" id="KW-0812">Transmembrane</keyword>
<evidence type="ECO:0000313" key="8">
    <source>
        <dbReference type="Proteomes" id="UP000197097"/>
    </source>
</evidence>
<comment type="subcellular location">
    <subcellularLocation>
        <location evidence="1">Membrane</location>
        <topology evidence="1">Multi-pass membrane protein</topology>
    </subcellularLocation>
</comment>
<evidence type="ECO:0000256" key="6">
    <source>
        <dbReference type="SAM" id="Phobius"/>
    </source>
</evidence>
<dbReference type="GO" id="GO:0015171">
    <property type="term" value="F:amino acid transmembrane transporter activity"/>
    <property type="evidence" value="ECO:0007669"/>
    <property type="project" value="TreeGrafter"/>
</dbReference>
<evidence type="ECO:0000256" key="4">
    <source>
        <dbReference type="ARBA" id="ARBA00022989"/>
    </source>
</evidence>
<name>A0A246K450_9SPHN</name>
<feature type="transmembrane region" description="Helical" evidence="6">
    <location>
        <begin position="153"/>
        <end position="172"/>
    </location>
</feature>
<keyword evidence="5 6" id="KW-0472">Membrane</keyword>
<dbReference type="PIRSF" id="PIRSF006060">
    <property type="entry name" value="AA_transporter"/>
    <property type="match status" value="1"/>
</dbReference>
<accession>A0A246K450</accession>
<dbReference type="InterPro" id="IPR002293">
    <property type="entry name" value="AA/rel_permease1"/>
</dbReference>
<feature type="transmembrane region" description="Helical" evidence="6">
    <location>
        <begin position="307"/>
        <end position="336"/>
    </location>
</feature>
<feature type="transmembrane region" description="Helical" evidence="6">
    <location>
        <begin position="222"/>
        <end position="241"/>
    </location>
</feature>
<evidence type="ECO:0000313" key="7">
    <source>
        <dbReference type="EMBL" id="OWR00341.1"/>
    </source>
</evidence>